<proteinExistence type="predicted"/>
<dbReference type="PANTHER" id="PTHR30203">
    <property type="entry name" value="OUTER MEMBRANE CATION EFFLUX PROTEIN"/>
    <property type="match status" value="1"/>
</dbReference>
<dbReference type="PANTHER" id="PTHR30203:SF23">
    <property type="entry name" value="OUTER MEMBRANE EFFLUX PROTEIN"/>
    <property type="match status" value="1"/>
</dbReference>
<sequence>MCWKLNINTMKKEITITLMIFFNAIFADAQKLSLENIFSEIQQQHPAMKMFDADIMSMDEAAKGAKSWMPTEFASGFYQTPYNVNKWKADMGQPGMGMFMISAQQMIPNKQKQETEAKYMNAMSSVEKEKKKTVLNDLFAEAKKNYYEWIIIEKKISIIQQNQKILNMMLENAEIRYKNGMEKLSAYYKAKAALGNLQNMKIMLDNDAVQKKIALNTLMNRDKSTNFEIDTTDYSIKNYSSLKIDSSTFTTNRSDLKAIDRDINLTYLKQDAERAKLKPEFGIRYDHMFAWAQQPWQFSIMGMLRIPLTNASQKMYKANMESLKWKAISLSQQKEMILNEATGMAYSIVKDIEVKKKQLKLYEENIIPALQKNFKTTELGYQQNTEELFMLYDAWETLNMTQLEYTDQLGQLLLMQTELEKVLEKK</sequence>
<name>A0A1J5TDB3_9ZZZZ</name>
<gene>
    <name evidence="1" type="ORF">GALL_47840</name>
</gene>
<dbReference type="GO" id="GO:0015562">
    <property type="term" value="F:efflux transmembrane transporter activity"/>
    <property type="evidence" value="ECO:0007669"/>
    <property type="project" value="InterPro"/>
</dbReference>
<reference evidence="1" key="1">
    <citation type="submission" date="2016-10" db="EMBL/GenBank/DDBJ databases">
        <title>Sequence of Gallionella enrichment culture.</title>
        <authorList>
            <person name="Poehlein A."/>
            <person name="Muehling M."/>
            <person name="Daniel R."/>
        </authorList>
    </citation>
    <scope>NUCLEOTIDE SEQUENCE</scope>
</reference>
<dbReference type="Pfam" id="PF02321">
    <property type="entry name" value="OEP"/>
    <property type="match status" value="1"/>
</dbReference>
<organism evidence="1">
    <name type="scientific">mine drainage metagenome</name>
    <dbReference type="NCBI Taxonomy" id="410659"/>
    <lineage>
        <taxon>unclassified sequences</taxon>
        <taxon>metagenomes</taxon>
        <taxon>ecological metagenomes</taxon>
    </lineage>
</organism>
<accession>A0A1J5TDB3</accession>
<dbReference type="AlphaFoldDB" id="A0A1J5TDB3"/>
<evidence type="ECO:0000313" key="1">
    <source>
        <dbReference type="EMBL" id="OIR14317.1"/>
    </source>
</evidence>
<dbReference type="InterPro" id="IPR003423">
    <property type="entry name" value="OMP_efflux"/>
</dbReference>
<protein>
    <submittedName>
        <fullName evidence="1">Outer membrane efflux protein</fullName>
    </submittedName>
</protein>
<dbReference type="InterPro" id="IPR010131">
    <property type="entry name" value="MdtP/NodT-like"/>
</dbReference>
<dbReference type="SUPFAM" id="SSF56954">
    <property type="entry name" value="Outer membrane efflux proteins (OEP)"/>
    <property type="match status" value="1"/>
</dbReference>
<dbReference type="EMBL" id="MLJW01000012">
    <property type="protein sequence ID" value="OIR14317.1"/>
    <property type="molecule type" value="Genomic_DNA"/>
</dbReference>
<comment type="caution">
    <text evidence="1">The sequence shown here is derived from an EMBL/GenBank/DDBJ whole genome shotgun (WGS) entry which is preliminary data.</text>
</comment>
<dbReference type="Gene3D" id="1.20.1600.10">
    <property type="entry name" value="Outer membrane efflux proteins (OEP)"/>
    <property type="match status" value="1"/>
</dbReference>